<dbReference type="InterPro" id="IPR044946">
    <property type="entry name" value="Restrct_endonuc_typeI_TRD_sf"/>
</dbReference>
<dbReference type="Pfam" id="PF01420">
    <property type="entry name" value="Methylase_S"/>
    <property type="match status" value="2"/>
</dbReference>
<evidence type="ECO:0000256" key="1">
    <source>
        <dbReference type="ARBA" id="ARBA00010923"/>
    </source>
</evidence>
<dbReference type="InterPro" id="IPR051212">
    <property type="entry name" value="Type-I_RE_S_subunit"/>
</dbReference>
<evidence type="ECO:0000256" key="3">
    <source>
        <dbReference type="ARBA" id="ARBA00023125"/>
    </source>
</evidence>
<dbReference type="InterPro" id="IPR000055">
    <property type="entry name" value="Restrct_endonuc_typeI_TRD"/>
</dbReference>
<accession>A0A2M7S4A5</accession>
<dbReference type="SUPFAM" id="SSF116734">
    <property type="entry name" value="DNA methylase specificity domain"/>
    <property type="match status" value="2"/>
</dbReference>
<evidence type="ECO:0000256" key="4">
    <source>
        <dbReference type="SAM" id="Coils"/>
    </source>
</evidence>
<dbReference type="GO" id="GO:0009307">
    <property type="term" value="P:DNA restriction-modification system"/>
    <property type="evidence" value="ECO:0007669"/>
    <property type="project" value="UniProtKB-KW"/>
</dbReference>
<dbReference type="CDD" id="cd17267">
    <property type="entry name" value="RMtype1_S_EcoAO83I-TRD1-CR1_like"/>
    <property type="match status" value="1"/>
</dbReference>
<proteinExistence type="inferred from homology"/>
<name>A0A2M7S4A5_9BACT</name>
<dbReference type="PANTHER" id="PTHR43140">
    <property type="entry name" value="TYPE-1 RESTRICTION ENZYME ECOKI SPECIFICITY PROTEIN"/>
    <property type="match status" value="1"/>
</dbReference>
<keyword evidence="4" id="KW-0175">Coiled coil</keyword>
<evidence type="ECO:0000259" key="5">
    <source>
        <dbReference type="Pfam" id="PF01420"/>
    </source>
</evidence>
<dbReference type="Gene3D" id="3.90.220.20">
    <property type="entry name" value="DNA methylase specificity domains"/>
    <property type="match status" value="2"/>
</dbReference>
<dbReference type="GO" id="GO:0003677">
    <property type="term" value="F:DNA binding"/>
    <property type="evidence" value="ECO:0007669"/>
    <property type="project" value="UniProtKB-KW"/>
</dbReference>
<dbReference type="EMBL" id="PFMR01000358">
    <property type="protein sequence ID" value="PIZ14370.1"/>
    <property type="molecule type" value="Genomic_DNA"/>
</dbReference>
<keyword evidence="3" id="KW-0238">DNA-binding</keyword>
<organism evidence="6 7">
    <name type="scientific">Candidatus Desantisbacteria bacterium CG_4_10_14_0_8_um_filter_48_22</name>
    <dbReference type="NCBI Taxonomy" id="1974543"/>
    <lineage>
        <taxon>Bacteria</taxon>
        <taxon>Candidatus Desantisiibacteriota</taxon>
    </lineage>
</organism>
<reference evidence="7" key="1">
    <citation type="submission" date="2017-09" db="EMBL/GenBank/DDBJ databases">
        <title>Depth-based differentiation of microbial function through sediment-hosted aquifers and enrichment of novel symbionts in the deep terrestrial subsurface.</title>
        <authorList>
            <person name="Probst A.J."/>
            <person name="Ladd B."/>
            <person name="Jarett J.K."/>
            <person name="Geller-Mcgrath D.E."/>
            <person name="Sieber C.M.K."/>
            <person name="Emerson J.B."/>
            <person name="Anantharaman K."/>
            <person name="Thomas B.C."/>
            <person name="Malmstrom R."/>
            <person name="Stieglmeier M."/>
            <person name="Klingl A."/>
            <person name="Woyke T."/>
            <person name="Ryan C.M."/>
            <person name="Banfield J.F."/>
        </authorList>
    </citation>
    <scope>NUCLEOTIDE SEQUENCE [LARGE SCALE GENOMIC DNA]</scope>
</reference>
<evidence type="ECO:0000256" key="2">
    <source>
        <dbReference type="ARBA" id="ARBA00022747"/>
    </source>
</evidence>
<comment type="caution">
    <text evidence="6">The sequence shown here is derived from an EMBL/GenBank/DDBJ whole genome shotgun (WGS) entry which is preliminary data.</text>
</comment>
<dbReference type="CDD" id="cd17283">
    <property type="entry name" value="RMtype1_S_Hpy180ORF7835P_TRD2-CR2_like"/>
    <property type="match status" value="1"/>
</dbReference>
<dbReference type="AlphaFoldDB" id="A0A2M7S4A5"/>
<gene>
    <name evidence="6" type="ORF">COY52_12850</name>
</gene>
<evidence type="ECO:0000313" key="6">
    <source>
        <dbReference type="EMBL" id="PIZ14370.1"/>
    </source>
</evidence>
<sequence>MKKNWQTKKLGEVIKLEYGKPLPKSQRKRNSYYPVYGANGEIDRSNKYYYTKKSIIVGRKGSAGELNLTEEKFWPLDVSYYVTFDDKLYDLKFIFNLLTTLELPKLAKGVKPGINRNEVYAFDVRIPPLPEQKRIVAILSKVFTAITKAKENAEKNLQNARELFESYQQNIFANPGDGWVDRTLDQVCIVERGSSPRPIKEFFTTAPDGVNWIKIGDTEEGGKYVYSTAQKITSEGAKQSRFVKEGDFILTNSMSFGRPYIMKTKGYIHDGWFVLRLNISINTDYFYYLLSSRVVQSQFVQLASGSVVKNISGDLVKKAVLPIPPLAHQQVIVDKLLEISAQTKKLEVIYQQKLADLEELKKSILQKAFNREL</sequence>
<dbReference type="PANTHER" id="PTHR43140:SF1">
    <property type="entry name" value="TYPE I RESTRICTION ENZYME ECOKI SPECIFICITY SUBUNIT"/>
    <property type="match status" value="1"/>
</dbReference>
<dbReference type="Proteomes" id="UP000229307">
    <property type="component" value="Unassembled WGS sequence"/>
</dbReference>
<feature type="domain" description="Type I restriction modification DNA specificity" evidence="5">
    <location>
        <begin position="3"/>
        <end position="152"/>
    </location>
</feature>
<comment type="similarity">
    <text evidence="1">Belongs to the type-I restriction system S methylase family.</text>
</comment>
<evidence type="ECO:0000313" key="7">
    <source>
        <dbReference type="Proteomes" id="UP000229307"/>
    </source>
</evidence>
<feature type="domain" description="Type I restriction modification DNA specificity" evidence="5">
    <location>
        <begin position="177"/>
        <end position="343"/>
    </location>
</feature>
<protein>
    <recommendedName>
        <fullName evidence="5">Type I restriction modification DNA specificity domain-containing protein</fullName>
    </recommendedName>
</protein>
<keyword evidence="2" id="KW-0680">Restriction system</keyword>
<feature type="coiled-coil region" evidence="4">
    <location>
        <begin position="143"/>
        <end position="170"/>
    </location>
</feature>